<keyword evidence="1" id="KW-0812">Transmembrane</keyword>
<dbReference type="PROSITE" id="PS51257">
    <property type="entry name" value="PROKAR_LIPOPROTEIN"/>
    <property type="match status" value="1"/>
</dbReference>
<name>A0A9J6NXU2_9CLOT</name>
<evidence type="ECO:0000313" key="3">
    <source>
        <dbReference type="Proteomes" id="UP001056429"/>
    </source>
</evidence>
<gene>
    <name evidence="2" type="ORF">KDK92_03100</name>
</gene>
<reference evidence="2" key="1">
    <citation type="journal article" date="2021" name="mSystems">
        <title>Bacteria and Archaea Synergistically Convert Glycine Betaine to Biogenic Methane in the Formosa Cold Seep of the South China Sea.</title>
        <authorList>
            <person name="Li L."/>
            <person name="Zhang W."/>
            <person name="Zhang S."/>
            <person name="Song L."/>
            <person name="Sun Q."/>
            <person name="Zhang H."/>
            <person name="Xiang H."/>
            <person name="Dong X."/>
        </authorList>
    </citation>
    <scope>NUCLEOTIDE SEQUENCE</scope>
    <source>
        <strain evidence="2">ZWT</strain>
    </source>
</reference>
<dbReference type="Pfam" id="PF11391">
    <property type="entry name" value="DUF2798"/>
    <property type="match status" value="1"/>
</dbReference>
<evidence type="ECO:0000313" key="2">
    <source>
        <dbReference type="EMBL" id="MCM1988713.1"/>
    </source>
</evidence>
<dbReference type="AlphaFoldDB" id="A0A9J6NXU2"/>
<dbReference type="InterPro" id="IPR021529">
    <property type="entry name" value="DUF2798"/>
</dbReference>
<dbReference type="Proteomes" id="UP001056429">
    <property type="component" value="Unassembled WGS sequence"/>
</dbReference>
<comment type="caution">
    <text evidence="2">The sequence shown here is derived from an EMBL/GenBank/DDBJ whole genome shotgun (WGS) entry which is preliminary data.</text>
</comment>
<evidence type="ECO:0000256" key="1">
    <source>
        <dbReference type="SAM" id="Phobius"/>
    </source>
</evidence>
<feature type="transmembrane region" description="Helical" evidence="1">
    <location>
        <begin position="12"/>
        <end position="35"/>
    </location>
</feature>
<organism evidence="2 3">
    <name type="scientific">Oceanirhabdus seepicola</name>
    <dbReference type="NCBI Taxonomy" id="2828781"/>
    <lineage>
        <taxon>Bacteria</taxon>
        <taxon>Bacillati</taxon>
        <taxon>Bacillota</taxon>
        <taxon>Clostridia</taxon>
        <taxon>Eubacteriales</taxon>
        <taxon>Clostridiaceae</taxon>
        <taxon>Oceanirhabdus</taxon>
    </lineage>
</organism>
<proteinExistence type="predicted"/>
<keyword evidence="1" id="KW-0472">Membrane</keyword>
<accession>A0A9J6NXU2</accession>
<dbReference type="EMBL" id="JAGSOJ010000001">
    <property type="protein sequence ID" value="MCM1988713.1"/>
    <property type="molecule type" value="Genomic_DNA"/>
</dbReference>
<dbReference type="RefSeq" id="WP_250857583.1">
    <property type="nucleotide sequence ID" value="NZ_JAGSOJ010000001.1"/>
</dbReference>
<sequence>MRINRKYEGILFAFLMAAGMSCLISLVMTLINVGISSALFGIWIKAWGIGFIVSLPVSIFYPPVIRKVIKKLTI</sequence>
<keyword evidence="1" id="KW-1133">Transmembrane helix</keyword>
<feature type="transmembrane region" description="Helical" evidence="1">
    <location>
        <begin position="41"/>
        <end position="61"/>
    </location>
</feature>
<reference evidence="2" key="2">
    <citation type="submission" date="2021-04" db="EMBL/GenBank/DDBJ databases">
        <authorList>
            <person name="Dong X."/>
        </authorList>
    </citation>
    <scope>NUCLEOTIDE SEQUENCE</scope>
    <source>
        <strain evidence="2">ZWT</strain>
    </source>
</reference>
<protein>
    <submittedName>
        <fullName evidence="2">DUF2798 domain-containing protein</fullName>
    </submittedName>
</protein>
<keyword evidence="3" id="KW-1185">Reference proteome</keyword>